<proteinExistence type="predicted"/>
<organism evidence="1 2">
    <name type="scientific">Rattus norvegicus</name>
    <name type="common">Rat</name>
    <dbReference type="NCBI Taxonomy" id="10116"/>
    <lineage>
        <taxon>Eukaryota</taxon>
        <taxon>Metazoa</taxon>
        <taxon>Chordata</taxon>
        <taxon>Craniata</taxon>
        <taxon>Vertebrata</taxon>
        <taxon>Euteleostomi</taxon>
        <taxon>Mammalia</taxon>
        <taxon>Eutheria</taxon>
        <taxon>Euarchontoglires</taxon>
        <taxon>Glires</taxon>
        <taxon>Rodentia</taxon>
        <taxon>Myomorpha</taxon>
        <taxon>Muroidea</taxon>
        <taxon>Muridae</taxon>
        <taxon>Murinae</taxon>
        <taxon>Rattus</taxon>
    </lineage>
</organism>
<accession>A6HC68</accession>
<reference evidence="2" key="1">
    <citation type="submission" date="2005-09" db="EMBL/GenBank/DDBJ databases">
        <authorList>
            <person name="Mural R.J."/>
            <person name="Li P.W."/>
            <person name="Adams M.D."/>
            <person name="Amanatides P.G."/>
            <person name="Baden-Tillson H."/>
            <person name="Barnstead M."/>
            <person name="Chin S.H."/>
            <person name="Dew I."/>
            <person name="Evans C.A."/>
            <person name="Ferriera S."/>
            <person name="Flanigan M."/>
            <person name="Fosler C."/>
            <person name="Glodek A."/>
            <person name="Gu Z."/>
            <person name="Holt R.A."/>
            <person name="Jennings D."/>
            <person name="Kraft C.L."/>
            <person name="Lu F."/>
            <person name="Nguyen T."/>
            <person name="Nusskern D.R."/>
            <person name="Pfannkoch C.M."/>
            <person name="Sitter C."/>
            <person name="Sutton G.G."/>
            <person name="Venter J.C."/>
            <person name="Wang Z."/>
            <person name="Woodage T."/>
            <person name="Zheng X.H."/>
            <person name="Zhong F."/>
        </authorList>
    </citation>
    <scope>NUCLEOTIDE SEQUENCE [LARGE SCALE GENOMIC DNA]</scope>
    <source>
        <strain>BN</strain>
        <strain evidence="2">Sprague-Dawley</strain>
    </source>
</reference>
<evidence type="ECO:0000313" key="2">
    <source>
        <dbReference type="Proteomes" id="UP000234681"/>
    </source>
</evidence>
<name>A6HC68_RAT</name>
<dbReference type="AlphaFoldDB" id="A6HC68"/>
<sequence length="43" mass="4912">MGAHVVGKWQLMSKLIKNFRLFASPRSCCIPRLFFSTFGTHPT</sequence>
<dbReference type="EMBL" id="CH473947">
    <property type="protein sequence ID" value="EDM03623.1"/>
    <property type="molecule type" value="Genomic_DNA"/>
</dbReference>
<evidence type="ECO:0000313" key="1">
    <source>
        <dbReference type="EMBL" id="EDM03623.1"/>
    </source>
</evidence>
<protein>
    <submittedName>
        <fullName evidence="1">RCG62411</fullName>
    </submittedName>
</protein>
<gene>
    <name evidence="1" type="ORF">rCG_62411</name>
</gene>
<dbReference type="Proteomes" id="UP000234681">
    <property type="component" value="Chromosome 6"/>
</dbReference>